<dbReference type="Pfam" id="PF00218">
    <property type="entry name" value="IGPS"/>
    <property type="match status" value="1"/>
</dbReference>
<dbReference type="FunFam" id="3.20.20.70:FF:000024">
    <property type="entry name" value="Indole-3-glycerol phosphate synthase"/>
    <property type="match status" value="1"/>
</dbReference>
<evidence type="ECO:0000256" key="4">
    <source>
        <dbReference type="ARBA" id="ARBA00022605"/>
    </source>
</evidence>
<dbReference type="InterPro" id="IPR013785">
    <property type="entry name" value="Aldolase_TIM"/>
</dbReference>
<accession>A0A6J6CB74</accession>
<dbReference type="EMBL" id="CAEZSZ010000002">
    <property type="protein sequence ID" value="CAB4547709.1"/>
    <property type="molecule type" value="Genomic_DNA"/>
</dbReference>
<gene>
    <name evidence="10" type="ORF">UFOPK1561_00038</name>
    <name evidence="11" type="ORF">UFOPK2165_00080</name>
</gene>
<evidence type="ECO:0000256" key="6">
    <source>
        <dbReference type="ARBA" id="ARBA00022822"/>
    </source>
</evidence>
<keyword evidence="4" id="KW-0028">Amino-acid biosynthesis</keyword>
<dbReference type="GO" id="GO:0000162">
    <property type="term" value="P:L-tryptophan biosynthetic process"/>
    <property type="evidence" value="ECO:0007669"/>
    <property type="project" value="UniProtKB-UniPathway"/>
</dbReference>
<name>A0A6J6CB74_9ZZZZ</name>
<dbReference type="SUPFAM" id="SSF51366">
    <property type="entry name" value="Ribulose-phoshate binding barrel"/>
    <property type="match status" value="1"/>
</dbReference>
<evidence type="ECO:0000256" key="1">
    <source>
        <dbReference type="ARBA" id="ARBA00001633"/>
    </source>
</evidence>
<proteinExistence type="predicted"/>
<dbReference type="EMBL" id="CAEZWA010000007">
    <property type="protein sequence ID" value="CAB4637967.1"/>
    <property type="molecule type" value="Genomic_DNA"/>
</dbReference>
<evidence type="ECO:0000259" key="9">
    <source>
        <dbReference type="Pfam" id="PF00218"/>
    </source>
</evidence>
<dbReference type="InterPro" id="IPR001468">
    <property type="entry name" value="Indole-3-GlycerolPSynthase_CS"/>
</dbReference>
<keyword evidence="8" id="KW-0456">Lyase</keyword>
<dbReference type="UniPathway" id="UPA00035">
    <property type="reaction ID" value="UER00043"/>
</dbReference>
<dbReference type="GO" id="GO:0004425">
    <property type="term" value="F:indole-3-glycerol-phosphate synthase activity"/>
    <property type="evidence" value="ECO:0007669"/>
    <property type="project" value="UniProtKB-EC"/>
</dbReference>
<organism evidence="10">
    <name type="scientific">freshwater metagenome</name>
    <dbReference type="NCBI Taxonomy" id="449393"/>
    <lineage>
        <taxon>unclassified sequences</taxon>
        <taxon>metagenomes</taxon>
        <taxon>ecological metagenomes</taxon>
    </lineage>
</organism>
<evidence type="ECO:0000256" key="3">
    <source>
        <dbReference type="ARBA" id="ARBA00012362"/>
    </source>
</evidence>
<dbReference type="InterPro" id="IPR013798">
    <property type="entry name" value="Indole-3-glycerol_P_synth_dom"/>
</dbReference>
<dbReference type="EC" id="4.1.1.48" evidence="3"/>
<reference evidence="10" key="1">
    <citation type="submission" date="2020-05" db="EMBL/GenBank/DDBJ databases">
        <authorList>
            <person name="Chiriac C."/>
            <person name="Salcher M."/>
            <person name="Ghai R."/>
            <person name="Kavagutti S V."/>
        </authorList>
    </citation>
    <scope>NUCLEOTIDE SEQUENCE</scope>
</reference>
<evidence type="ECO:0000256" key="8">
    <source>
        <dbReference type="ARBA" id="ARBA00023239"/>
    </source>
</evidence>
<comment type="catalytic activity">
    <reaction evidence="1">
        <text>1-(2-carboxyphenylamino)-1-deoxy-D-ribulose 5-phosphate + H(+) = (1S,2R)-1-C-(indol-3-yl)glycerol 3-phosphate + CO2 + H2O</text>
        <dbReference type="Rhea" id="RHEA:23476"/>
        <dbReference type="ChEBI" id="CHEBI:15377"/>
        <dbReference type="ChEBI" id="CHEBI:15378"/>
        <dbReference type="ChEBI" id="CHEBI:16526"/>
        <dbReference type="ChEBI" id="CHEBI:58613"/>
        <dbReference type="ChEBI" id="CHEBI:58866"/>
        <dbReference type="EC" id="4.1.1.48"/>
    </reaction>
</comment>
<keyword evidence="6" id="KW-0822">Tryptophan biosynthesis</keyword>
<sequence length="256" mass="27414">MLADLFAGSRADAEERLETLSIKDLEKKASDSKPAINALAELAPSDQIKIIAEIKRASPSKGTLAEIANPESLAVIYQDGGASAISVLTEQRKFKGSLGDLAAVRQAVSLPLLRKDFISTQHQILEARAYGADIILLIVAGLPESALSTLSTFAVELGMTPFFETHSRDELKIAAGLGARLIGVNARDLVTFETDRDLFARLYDEIPDNAIKVAESAVRDASDVARYREAGADVVLVGEALVTNDPAETLRSFFAS</sequence>
<evidence type="ECO:0000256" key="7">
    <source>
        <dbReference type="ARBA" id="ARBA00023141"/>
    </source>
</evidence>
<dbReference type="NCBIfam" id="NF001369">
    <property type="entry name" value="PRK00278.1-1"/>
    <property type="match status" value="1"/>
</dbReference>
<dbReference type="GO" id="GO:0004640">
    <property type="term" value="F:phosphoribosylanthranilate isomerase activity"/>
    <property type="evidence" value="ECO:0007669"/>
    <property type="project" value="TreeGrafter"/>
</dbReference>
<keyword evidence="7" id="KW-0057">Aromatic amino acid biosynthesis</keyword>
<dbReference type="InterPro" id="IPR045186">
    <property type="entry name" value="Indole-3-glycerol_P_synth"/>
</dbReference>
<evidence type="ECO:0000256" key="5">
    <source>
        <dbReference type="ARBA" id="ARBA00022793"/>
    </source>
</evidence>
<dbReference type="PANTHER" id="PTHR22854">
    <property type="entry name" value="TRYPTOPHAN BIOSYNTHESIS PROTEIN"/>
    <property type="match status" value="1"/>
</dbReference>
<dbReference type="InterPro" id="IPR011060">
    <property type="entry name" value="RibuloseP-bd_barrel"/>
</dbReference>
<dbReference type="AlphaFoldDB" id="A0A6J6CB74"/>
<evidence type="ECO:0000256" key="2">
    <source>
        <dbReference type="ARBA" id="ARBA00004696"/>
    </source>
</evidence>
<dbReference type="PANTHER" id="PTHR22854:SF2">
    <property type="entry name" value="INDOLE-3-GLYCEROL-PHOSPHATE SYNTHASE"/>
    <property type="match status" value="1"/>
</dbReference>
<dbReference type="Gene3D" id="3.20.20.70">
    <property type="entry name" value="Aldolase class I"/>
    <property type="match status" value="1"/>
</dbReference>
<feature type="domain" description="Indole-3-glycerol phosphate synthase" evidence="9">
    <location>
        <begin position="5"/>
        <end position="248"/>
    </location>
</feature>
<protein>
    <recommendedName>
        <fullName evidence="3">indole-3-glycerol-phosphate synthase</fullName>
        <ecNumber evidence="3">4.1.1.48</ecNumber>
    </recommendedName>
</protein>
<keyword evidence="5" id="KW-0210">Decarboxylase</keyword>
<dbReference type="PROSITE" id="PS00614">
    <property type="entry name" value="IGPS"/>
    <property type="match status" value="1"/>
</dbReference>
<evidence type="ECO:0000313" key="11">
    <source>
        <dbReference type="EMBL" id="CAB4637967.1"/>
    </source>
</evidence>
<dbReference type="CDD" id="cd00331">
    <property type="entry name" value="IGPS"/>
    <property type="match status" value="1"/>
</dbReference>
<comment type="pathway">
    <text evidence="2">Amino-acid biosynthesis; L-tryptophan biosynthesis; L-tryptophan from chorismate: step 4/5.</text>
</comment>
<evidence type="ECO:0000313" key="10">
    <source>
        <dbReference type="EMBL" id="CAB4547709.1"/>
    </source>
</evidence>